<feature type="chain" id="PRO_5045848104" evidence="2">
    <location>
        <begin position="23"/>
        <end position="131"/>
    </location>
</feature>
<dbReference type="RefSeq" id="WP_377262836.1">
    <property type="nucleotide sequence ID" value="NZ_JBHMAA010000017.1"/>
</dbReference>
<name>A0ABV6AIL7_9HYPH</name>
<feature type="signal peptide" evidence="2">
    <location>
        <begin position="1"/>
        <end position="22"/>
    </location>
</feature>
<keyword evidence="2" id="KW-0732">Signal</keyword>
<dbReference type="PANTHER" id="PTHR36933">
    <property type="entry name" value="SLL0788 PROTEIN"/>
    <property type="match status" value="1"/>
</dbReference>
<sequence>MSAKTILMTAALSALLAGTLAAQQMQQMPGHDHASMNMSMSSGPANEAPATKGYMAANEKMHTDMAVEYSGDADVDFVRSMIPHHQGAIDMARVELEHGKDPEIRKLAEGVIKAQEAEIAEMQAWLKARGK</sequence>
<evidence type="ECO:0000256" key="2">
    <source>
        <dbReference type="SAM" id="SignalP"/>
    </source>
</evidence>
<dbReference type="InterPro" id="IPR005183">
    <property type="entry name" value="DUF305_CopM-like"/>
</dbReference>
<dbReference type="Pfam" id="PF03713">
    <property type="entry name" value="DUF305"/>
    <property type="match status" value="1"/>
</dbReference>
<dbReference type="PANTHER" id="PTHR36933:SF1">
    <property type="entry name" value="SLL0788 PROTEIN"/>
    <property type="match status" value="1"/>
</dbReference>
<evidence type="ECO:0000313" key="4">
    <source>
        <dbReference type="EMBL" id="MFB9950462.1"/>
    </source>
</evidence>
<dbReference type="Gene3D" id="1.20.1260.10">
    <property type="match status" value="1"/>
</dbReference>
<reference evidence="4 5" key="1">
    <citation type="submission" date="2024-09" db="EMBL/GenBank/DDBJ databases">
        <authorList>
            <person name="Sun Q."/>
            <person name="Mori K."/>
        </authorList>
    </citation>
    <scope>NUCLEOTIDE SEQUENCE [LARGE SCALE GENOMIC DNA]</scope>
    <source>
        <strain evidence="4 5">TBRC 4938</strain>
    </source>
</reference>
<evidence type="ECO:0000259" key="3">
    <source>
        <dbReference type="Pfam" id="PF03713"/>
    </source>
</evidence>
<organism evidence="4 5">
    <name type="scientific">Rhizobium puerariae</name>
    <dbReference type="NCBI Taxonomy" id="1585791"/>
    <lineage>
        <taxon>Bacteria</taxon>
        <taxon>Pseudomonadati</taxon>
        <taxon>Pseudomonadota</taxon>
        <taxon>Alphaproteobacteria</taxon>
        <taxon>Hyphomicrobiales</taxon>
        <taxon>Rhizobiaceae</taxon>
        <taxon>Rhizobium/Agrobacterium group</taxon>
        <taxon>Rhizobium</taxon>
    </lineage>
</organism>
<dbReference type="EMBL" id="JBHMAA010000017">
    <property type="protein sequence ID" value="MFB9950462.1"/>
    <property type="molecule type" value="Genomic_DNA"/>
</dbReference>
<gene>
    <name evidence="4" type="ORF">ACFFP0_16510</name>
</gene>
<evidence type="ECO:0000313" key="5">
    <source>
        <dbReference type="Proteomes" id="UP001589692"/>
    </source>
</evidence>
<feature type="domain" description="DUF305" evidence="3">
    <location>
        <begin position="24"/>
        <end position="126"/>
    </location>
</feature>
<comment type="caution">
    <text evidence="4">The sequence shown here is derived from an EMBL/GenBank/DDBJ whole genome shotgun (WGS) entry which is preliminary data.</text>
</comment>
<proteinExistence type="predicted"/>
<feature type="region of interest" description="Disordered" evidence="1">
    <location>
        <begin position="31"/>
        <end position="50"/>
    </location>
</feature>
<dbReference type="Proteomes" id="UP001589692">
    <property type="component" value="Unassembled WGS sequence"/>
</dbReference>
<keyword evidence="5" id="KW-1185">Reference proteome</keyword>
<evidence type="ECO:0000256" key="1">
    <source>
        <dbReference type="SAM" id="MobiDB-lite"/>
    </source>
</evidence>
<dbReference type="InterPro" id="IPR012347">
    <property type="entry name" value="Ferritin-like"/>
</dbReference>
<protein>
    <submittedName>
        <fullName evidence="4">DUF305 domain-containing protein</fullName>
    </submittedName>
</protein>
<accession>A0ABV6AIL7</accession>